<dbReference type="EMBL" id="DVOR01000100">
    <property type="protein sequence ID" value="HIV09107.1"/>
    <property type="molecule type" value="Genomic_DNA"/>
</dbReference>
<comment type="caution">
    <text evidence="2">The sequence shown here is derived from an EMBL/GenBank/DDBJ whole genome shotgun (WGS) entry which is preliminary data.</text>
</comment>
<evidence type="ECO:0000313" key="2">
    <source>
        <dbReference type="EMBL" id="HIV09107.1"/>
    </source>
</evidence>
<name>A0A9D1NM29_9BACT</name>
<feature type="compositionally biased region" description="Low complexity" evidence="1">
    <location>
        <begin position="39"/>
        <end position="50"/>
    </location>
</feature>
<evidence type="ECO:0000256" key="1">
    <source>
        <dbReference type="SAM" id="MobiDB-lite"/>
    </source>
</evidence>
<evidence type="ECO:0000313" key="3">
    <source>
        <dbReference type="Proteomes" id="UP000886845"/>
    </source>
</evidence>
<dbReference type="AlphaFoldDB" id="A0A9D1NM29"/>
<reference evidence="2" key="2">
    <citation type="journal article" date="2021" name="PeerJ">
        <title>Extensive microbial diversity within the chicken gut microbiome revealed by metagenomics and culture.</title>
        <authorList>
            <person name="Gilroy R."/>
            <person name="Ravi A."/>
            <person name="Getino M."/>
            <person name="Pursley I."/>
            <person name="Horton D.L."/>
            <person name="Alikhan N.F."/>
            <person name="Baker D."/>
            <person name="Gharbi K."/>
            <person name="Hall N."/>
            <person name="Watson M."/>
            <person name="Adriaenssens E.M."/>
            <person name="Foster-Nyarko E."/>
            <person name="Jarju S."/>
            <person name="Secka A."/>
            <person name="Antonio M."/>
            <person name="Oren A."/>
            <person name="Chaudhuri R.R."/>
            <person name="La Ragione R."/>
            <person name="Hildebrand F."/>
            <person name="Pallen M.J."/>
        </authorList>
    </citation>
    <scope>NUCLEOTIDE SEQUENCE</scope>
    <source>
        <strain evidence="2">35461</strain>
    </source>
</reference>
<feature type="region of interest" description="Disordered" evidence="1">
    <location>
        <begin position="36"/>
        <end position="98"/>
    </location>
</feature>
<organism evidence="2 3">
    <name type="scientific">Candidatus Spyradenecus faecavium</name>
    <dbReference type="NCBI Taxonomy" id="2840947"/>
    <lineage>
        <taxon>Bacteria</taxon>
        <taxon>Pseudomonadati</taxon>
        <taxon>Lentisphaerota</taxon>
        <taxon>Lentisphaeria</taxon>
        <taxon>Lentisphaerales</taxon>
        <taxon>Lentisphaeraceae</taxon>
        <taxon>Lentisphaeraceae incertae sedis</taxon>
        <taxon>Candidatus Spyradenecus</taxon>
    </lineage>
</organism>
<protein>
    <submittedName>
        <fullName evidence="2">Uncharacterized protein</fullName>
    </submittedName>
</protein>
<proteinExistence type="predicted"/>
<reference evidence="2" key="1">
    <citation type="submission" date="2020-10" db="EMBL/GenBank/DDBJ databases">
        <authorList>
            <person name="Gilroy R."/>
        </authorList>
    </citation>
    <scope>NUCLEOTIDE SEQUENCE</scope>
    <source>
        <strain evidence="2">35461</strain>
    </source>
</reference>
<dbReference type="Proteomes" id="UP000886845">
    <property type="component" value="Unassembled WGS sequence"/>
</dbReference>
<feature type="compositionally biased region" description="Low complexity" evidence="1">
    <location>
        <begin position="61"/>
        <end position="98"/>
    </location>
</feature>
<accession>A0A9D1NM29</accession>
<sequence length="329" mass="35484">MKALCALFVLIILAVGGALALRTFAPERWDALLDAARSEQTPEAEAPAEPTLEETVEAEPKAATKPAPAKSAAQPAKPRSESKPAPQDKPAAKPADLPANAAGQIGWGVVASAKPTFYDKQGKRIETKFAPKPGTPFVVTKGISADGAPAYVVVFDAHPNKPECVLLGADCSIVLTPPPDLSGANAEALVAYVKDRKALGDYYAALGARTAYEERARDRHFAASPAKDLPKLKAELAKIPAQDRAYEAAQKAAKTNGERLKYQDLRKELRYTATGLQSSIRRLSEAKTEWEKEHPYDEEAVKRTAVWRRLNQNVEELAPAAKAIEDRAD</sequence>
<gene>
    <name evidence="2" type="ORF">IAC79_03215</name>
</gene>